<evidence type="ECO:0000313" key="9">
    <source>
        <dbReference type="EMBL" id="MCS3920169.1"/>
    </source>
</evidence>
<organism evidence="9 10">
    <name type="scientific">Candidatus Fervidibacter sacchari</name>
    <dbReference type="NCBI Taxonomy" id="1448929"/>
    <lineage>
        <taxon>Bacteria</taxon>
        <taxon>Candidatus Fervidibacterota</taxon>
        <taxon>Candidatus Fervidibacter</taxon>
    </lineage>
</organism>
<keyword evidence="6" id="KW-0119">Carbohydrate metabolism</keyword>
<dbReference type="Gene3D" id="3.40.50.10840">
    <property type="entry name" value="Putative sugar-binding, N-terminal domain"/>
    <property type="match status" value="1"/>
</dbReference>
<evidence type="ECO:0000259" key="8">
    <source>
        <dbReference type="Pfam" id="PF17042"/>
    </source>
</evidence>
<feature type="domain" description="Four-carbon acid sugar kinase nucleotide binding" evidence="8">
    <location>
        <begin position="300"/>
        <end position="380"/>
    </location>
</feature>
<evidence type="ECO:0000256" key="5">
    <source>
        <dbReference type="ARBA" id="ARBA00022840"/>
    </source>
</evidence>
<keyword evidence="4" id="KW-0418">Kinase</keyword>
<evidence type="ECO:0000256" key="3">
    <source>
        <dbReference type="ARBA" id="ARBA00022741"/>
    </source>
</evidence>
<keyword evidence="5" id="KW-0067">ATP-binding</keyword>
<keyword evidence="3" id="KW-0547">Nucleotide-binding</keyword>
<dbReference type="Pfam" id="PF07005">
    <property type="entry name" value="SBD_N"/>
    <property type="match status" value="1"/>
</dbReference>
<evidence type="ECO:0000256" key="2">
    <source>
        <dbReference type="ARBA" id="ARBA00022679"/>
    </source>
</evidence>
<dbReference type="RefSeq" id="WP_259098042.1">
    <property type="nucleotide sequence ID" value="NZ_CP130454.1"/>
</dbReference>
<evidence type="ECO:0000259" key="7">
    <source>
        <dbReference type="Pfam" id="PF07005"/>
    </source>
</evidence>
<dbReference type="SUPFAM" id="SSF142764">
    <property type="entry name" value="YgbK-like"/>
    <property type="match status" value="1"/>
</dbReference>
<dbReference type="Proteomes" id="UP001204798">
    <property type="component" value="Unassembled WGS sequence"/>
</dbReference>
<evidence type="ECO:0000256" key="4">
    <source>
        <dbReference type="ARBA" id="ARBA00022777"/>
    </source>
</evidence>
<proteinExistence type="inferred from homology"/>
<feature type="domain" description="Four-carbon acid sugar kinase N-terminal" evidence="7">
    <location>
        <begin position="4"/>
        <end position="223"/>
    </location>
</feature>
<keyword evidence="10" id="KW-1185">Reference proteome</keyword>
<dbReference type="InterPro" id="IPR037051">
    <property type="entry name" value="4-carb_acid_sugar_kinase_N_sf"/>
</dbReference>
<evidence type="ECO:0000256" key="6">
    <source>
        <dbReference type="ARBA" id="ARBA00023277"/>
    </source>
</evidence>
<comment type="similarity">
    <text evidence="1">Belongs to the four-carbon acid sugar kinase family.</text>
</comment>
<protein>
    <submittedName>
        <fullName evidence="9">Uncharacterized protein YgbK (DUF1537 family)</fullName>
    </submittedName>
</protein>
<dbReference type="InterPro" id="IPR010737">
    <property type="entry name" value="4-carb_acid_sugar_kinase_N"/>
</dbReference>
<dbReference type="InterPro" id="IPR042213">
    <property type="entry name" value="NBD_C_sf"/>
</dbReference>
<accession>A0ABT2ER85</accession>
<dbReference type="Gene3D" id="3.40.980.20">
    <property type="entry name" value="Four-carbon acid sugar kinase, nucleotide binding domain"/>
    <property type="match status" value="1"/>
</dbReference>
<keyword evidence="2" id="KW-0808">Transferase</keyword>
<name>A0ABT2ER85_9BACT</name>
<dbReference type="InterPro" id="IPR031475">
    <property type="entry name" value="NBD_C"/>
</dbReference>
<dbReference type="Pfam" id="PF17042">
    <property type="entry name" value="NBD_C"/>
    <property type="match status" value="1"/>
</dbReference>
<reference evidence="9 10" key="1">
    <citation type="submission" date="2022-08" db="EMBL/GenBank/DDBJ databases">
        <title>Bacterial and archaeal communities from various locations to study Microbial Dark Matter (Phase II).</title>
        <authorList>
            <person name="Stepanauskas R."/>
        </authorList>
    </citation>
    <scope>NUCLEOTIDE SEQUENCE [LARGE SCALE GENOMIC DNA]</scope>
    <source>
        <strain evidence="9 10">PD1</strain>
    </source>
</reference>
<evidence type="ECO:0000313" key="10">
    <source>
        <dbReference type="Proteomes" id="UP001204798"/>
    </source>
</evidence>
<dbReference type="EMBL" id="JANUCP010000004">
    <property type="protein sequence ID" value="MCS3920169.1"/>
    <property type="molecule type" value="Genomic_DNA"/>
</dbReference>
<sequence length="393" mass="43222">MRWAIVADDLTGAADAAVMFADAGIKTTVWLDKPEDFPEGSCCSVDADARWRNCRTASQLIRQHVSALNETDWLMLKIDSTLRGFVGAMVQAAWGASKRNWLLVAPAVPKQGRIVKCGHLFVRGKPITETDLAQERPAPIATSSVPERLRQTGFAAVEVYCVSLFEVRQKQSLKAKVEWASANGSCLICDAESDRDLHRLMFAVLESPSRPLLVGASGLAKALVQATVKKPPKRKTLPFRPQKLLVIVGSQQITAQQQLKFLEAKGIPVTEMGRTKQLKLPDEKAVAVRLNLGDKCGKKLVRLRRWLADCLIDWLEREPFSALIIVGGLTARTTFEALGVRRWDLICSLLPGMPLGFVQFNERTLLVATKAGGFGTEGTLWQAIGKLVGRVNQ</sequence>
<comment type="caution">
    <text evidence="9">The sequence shown here is derived from an EMBL/GenBank/DDBJ whole genome shotgun (WGS) entry which is preliminary data.</text>
</comment>
<gene>
    <name evidence="9" type="ORF">M2350_002586</name>
</gene>
<evidence type="ECO:0000256" key="1">
    <source>
        <dbReference type="ARBA" id="ARBA00005715"/>
    </source>
</evidence>